<keyword evidence="2" id="KW-1185">Reference proteome</keyword>
<dbReference type="AlphaFoldDB" id="A0A853BJ73"/>
<keyword evidence="1" id="KW-0240">DNA-directed RNA polymerase</keyword>
<sequence length="256" mass="28100">MDATHATMMPPSVAPLRAAERTFDALADRLWLEPRAPKRPEKSELVPPVAMDLRQARAWLLQPEVDHRKADRLWRLVIARARAEEAWMTVAVGPALPGVRGAARRTCRGLNAEQAADVEAEMLAAFVVAVGTVNTGWTRLAWRLRCRAQRAGMRARHRELLAPVVQDRLEETEEPARPGGHPDLVLARAVAAGVLPPAESELIGRTRLEDTTLRTVAAELGVEYKTLHKRRSRAEARLARALTAQGALSAAGGGRR</sequence>
<comment type="caution">
    <text evidence="1">The sequence shown here is derived from an EMBL/GenBank/DDBJ whole genome shotgun (WGS) entry which is preliminary data.</text>
</comment>
<protein>
    <submittedName>
        <fullName evidence="1">DNA-directed RNA polymerase specialized sigma24 family protein</fullName>
    </submittedName>
</protein>
<dbReference type="GO" id="GO:0000428">
    <property type="term" value="C:DNA-directed RNA polymerase complex"/>
    <property type="evidence" value="ECO:0007669"/>
    <property type="project" value="UniProtKB-KW"/>
</dbReference>
<dbReference type="RefSeq" id="WP_179766666.1">
    <property type="nucleotide sequence ID" value="NZ_JACCFO010000001.1"/>
</dbReference>
<dbReference type="Gene3D" id="1.10.10.10">
    <property type="entry name" value="Winged helix-like DNA-binding domain superfamily/Winged helix DNA-binding domain"/>
    <property type="match status" value="1"/>
</dbReference>
<name>A0A853BJ73_9ACTN</name>
<evidence type="ECO:0000313" key="2">
    <source>
        <dbReference type="Proteomes" id="UP000575985"/>
    </source>
</evidence>
<gene>
    <name evidence="1" type="ORF">HNR12_001347</name>
</gene>
<keyword evidence="1" id="KW-0804">Transcription</keyword>
<dbReference type="InterPro" id="IPR036388">
    <property type="entry name" value="WH-like_DNA-bd_sf"/>
</dbReference>
<organism evidence="1 2">
    <name type="scientific">Streptomonospora nanhaiensis</name>
    <dbReference type="NCBI Taxonomy" id="1323731"/>
    <lineage>
        <taxon>Bacteria</taxon>
        <taxon>Bacillati</taxon>
        <taxon>Actinomycetota</taxon>
        <taxon>Actinomycetes</taxon>
        <taxon>Streptosporangiales</taxon>
        <taxon>Nocardiopsidaceae</taxon>
        <taxon>Streptomonospora</taxon>
    </lineage>
</organism>
<proteinExistence type="predicted"/>
<dbReference type="InterPro" id="IPR013324">
    <property type="entry name" value="RNA_pol_sigma_r3/r4-like"/>
</dbReference>
<accession>A0A853BJ73</accession>
<dbReference type="EMBL" id="JACCFO010000001">
    <property type="protein sequence ID" value="NYI95070.1"/>
    <property type="molecule type" value="Genomic_DNA"/>
</dbReference>
<evidence type="ECO:0000313" key="1">
    <source>
        <dbReference type="EMBL" id="NYI95070.1"/>
    </source>
</evidence>
<dbReference type="Proteomes" id="UP000575985">
    <property type="component" value="Unassembled WGS sequence"/>
</dbReference>
<dbReference type="SUPFAM" id="SSF88659">
    <property type="entry name" value="Sigma3 and sigma4 domains of RNA polymerase sigma factors"/>
    <property type="match status" value="1"/>
</dbReference>
<reference evidence="1 2" key="1">
    <citation type="submission" date="2020-07" db="EMBL/GenBank/DDBJ databases">
        <title>Sequencing the genomes of 1000 actinobacteria strains.</title>
        <authorList>
            <person name="Klenk H.-P."/>
        </authorList>
    </citation>
    <scope>NUCLEOTIDE SEQUENCE [LARGE SCALE GENOMIC DNA]</scope>
    <source>
        <strain evidence="1 2">DSM 45927</strain>
    </source>
</reference>